<proteinExistence type="predicted"/>
<name>A0AAW2SSI1_9LAMI</name>
<organism evidence="1">
    <name type="scientific">Sesamum latifolium</name>
    <dbReference type="NCBI Taxonomy" id="2727402"/>
    <lineage>
        <taxon>Eukaryota</taxon>
        <taxon>Viridiplantae</taxon>
        <taxon>Streptophyta</taxon>
        <taxon>Embryophyta</taxon>
        <taxon>Tracheophyta</taxon>
        <taxon>Spermatophyta</taxon>
        <taxon>Magnoliopsida</taxon>
        <taxon>eudicotyledons</taxon>
        <taxon>Gunneridae</taxon>
        <taxon>Pentapetalae</taxon>
        <taxon>asterids</taxon>
        <taxon>lamiids</taxon>
        <taxon>Lamiales</taxon>
        <taxon>Pedaliaceae</taxon>
        <taxon>Sesamum</taxon>
    </lineage>
</organism>
<dbReference type="EMBL" id="JACGWN010000016">
    <property type="protein sequence ID" value="KAL0395402.1"/>
    <property type="molecule type" value="Genomic_DNA"/>
</dbReference>
<sequence>MVELRQQVAKETLLAERGIPFSGHIMTDELPAYFLAPSHLRAYNAPVSKKYRNSAISFFGIKQEEKETLRTYVQRFNTAILEVITAHQEVLVSAFTQGLQGGTLFESLAKKPAIDVLDVLAKAENT</sequence>
<reference evidence="1" key="2">
    <citation type="journal article" date="2024" name="Plant">
        <title>Genomic evolution and insights into agronomic trait innovations of Sesamum species.</title>
        <authorList>
            <person name="Miao H."/>
            <person name="Wang L."/>
            <person name="Qu L."/>
            <person name="Liu H."/>
            <person name="Sun Y."/>
            <person name="Le M."/>
            <person name="Wang Q."/>
            <person name="Wei S."/>
            <person name="Zheng Y."/>
            <person name="Lin W."/>
            <person name="Duan Y."/>
            <person name="Cao H."/>
            <person name="Xiong S."/>
            <person name="Wang X."/>
            <person name="Wei L."/>
            <person name="Li C."/>
            <person name="Ma Q."/>
            <person name="Ju M."/>
            <person name="Zhao R."/>
            <person name="Li G."/>
            <person name="Mu C."/>
            <person name="Tian Q."/>
            <person name="Mei H."/>
            <person name="Zhang T."/>
            <person name="Gao T."/>
            <person name="Zhang H."/>
        </authorList>
    </citation>
    <scope>NUCLEOTIDE SEQUENCE</scope>
    <source>
        <strain evidence="1">KEN1</strain>
    </source>
</reference>
<dbReference type="AlphaFoldDB" id="A0AAW2SSI1"/>
<evidence type="ECO:0000313" key="1">
    <source>
        <dbReference type="EMBL" id="KAL0395402.1"/>
    </source>
</evidence>
<reference evidence="1" key="1">
    <citation type="submission" date="2020-06" db="EMBL/GenBank/DDBJ databases">
        <authorList>
            <person name="Li T."/>
            <person name="Hu X."/>
            <person name="Zhang T."/>
            <person name="Song X."/>
            <person name="Zhang H."/>
            <person name="Dai N."/>
            <person name="Sheng W."/>
            <person name="Hou X."/>
            <person name="Wei L."/>
        </authorList>
    </citation>
    <scope>NUCLEOTIDE SEQUENCE</scope>
    <source>
        <strain evidence="1">KEN1</strain>
        <tissue evidence="1">Leaf</tissue>
    </source>
</reference>
<comment type="caution">
    <text evidence="1">The sequence shown here is derived from an EMBL/GenBank/DDBJ whole genome shotgun (WGS) entry which is preliminary data.</text>
</comment>
<protein>
    <recommendedName>
        <fullName evidence="2">Retrotransposon gag domain-containing protein</fullName>
    </recommendedName>
</protein>
<gene>
    <name evidence="1" type="ORF">Slati_4506400</name>
</gene>
<evidence type="ECO:0008006" key="2">
    <source>
        <dbReference type="Google" id="ProtNLM"/>
    </source>
</evidence>
<accession>A0AAW2SSI1</accession>